<evidence type="ECO:0000313" key="3">
    <source>
        <dbReference type="Proteomes" id="UP000441354"/>
    </source>
</evidence>
<evidence type="ECO:0000259" key="1">
    <source>
        <dbReference type="Pfam" id="PF20251"/>
    </source>
</evidence>
<dbReference type="RefSeq" id="WP_151572221.1">
    <property type="nucleotide sequence ID" value="NZ_WBOT01000001.1"/>
</dbReference>
<dbReference type="AlphaFoldDB" id="A0A7V7UXH2"/>
<dbReference type="Pfam" id="PF20251">
    <property type="entry name" value="Big_14"/>
    <property type="match status" value="1"/>
</dbReference>
<dbReference type="EMBL" id="WBOT01000001">
    <property type="protein sequence ID" value="KAB2335604.1"/>
    <property type="molecule type" value="Genomic_DNA"/>
</dbReference>
<accession>A0A7V7UXH2</accession>
<evidence type="ECO:0000313" key="2">
    <source>
        <dbReference type="EMBL" id="KAB2335604.1"/>
    </source>
</evidence>
<gene>
    <name evidence="2" type="ORF">F7732_03255</name>
</gene>
<dbReference type="Proteomes" id="UP000441354">
    <property type="component" value="Unassembled WGS sequence"/>
</dbReference>
<organism evidence="2 3">
    <name type="scientific">Bacillus mesophilum</name>
    <dbReference type="NCBI Taxonomy" id="1071718"/>
    <lineage>
        <taxon>Bacteria</taxon>
        <taxon>Bacillati</taxon>
        <taxon>Bacillota</taxon>
        <taxon>Bacilli</taxon>
        <taxon>Bacillales</taxon>
        <taxon>Bacillaceae</taxon>
        <taxon>Bacillus</taxon>
    </lineage>
</organism>
<dbReference type="PROSITE" id="PS51257">
    <property type="entry name" value="PROKAR_LIPOPROTEIN"/>
    <property type="match status" value="1"/>
</dbReference>
<protein>
    <recommendedName>
        <fullName evidence="1">Bacterial Ig-like domain-containing protein</fullName>
    </recommendedName>
</protein>
<comment type="caution">
    <text evidence="2">The sequence shown here is derived from an EMBL/GenBank/DDBJ whole genome shotgun (WGS) entry which is preliminary data.</text>
</comment>
<keyword evidence="3" id="KW-1185">Reference proteome</keyword>
<feature type="domain" description="Bacterial Ig-like" evidence="1">
    <location>
        <begin position="44"/>
        <end position="155"/>
    </location>
</feature>
<reference evidence="2 3" key="1">
    <citation type="journal article" date="2014" name="Arch. Microbiol.">
        <title>Bacillus mesophilum sp. nov., strain IITR-54T, a novel 4-chlorobiphenyl dechlorinating bacterium.</title>
        <authorList>
            <person name="Manickam N."/>
            <person name="Singh N.K."/>
            <person name="Bajaj A."/>
            <person name="Kumar R.M."/>
            <person name="Kaur G."/>
            <person name="Kaur N."/>
            <person name="Bala M."/>
            <person name="Kumar A."/>
            <person name="Mayilraj S."/>
        </authorList>
    </citation>
    <scope>NUCLEOTIDE SEQUENCE [LARGE SCALE GENOMIC DNA]</scope>
    <source>
        <strain evidence="2 3">IITR-54</strain>
    </source>
</reference>
<name>A0A7V7UXH2_9BACI</name>
<proteinExistence type="predicted"/>
<sequence length="158" mass="18093">MKRNLISIVPVVMSLILAAGCNDEQKSEEADLEPTPYETVNNFQGVTMKIKEGSVSPTNLTVVFENNSDKQGLYGEGFVLEKKSENQWFGVPSNVDEYSIQDIGYDLEPETVQEWEAVWEILYGSLDEGEYRIVKEIMDFRETGDYDEYYLTAEFMID</sequence>
<dbReference type="InterPro" id="IPR046878">
    <property type="entry name" value="Big_14"/>
</dbReference>
<dbReference type="OrthoDB" id="9779098at2"/>